<organism evidence="3 5">
    <name type="scientific">Cuscuta epithymum</name>
    <dbReference type="NCBI Taxonomy" id="186058"/>
    <lineage>
        <taxon>Eukaryota</taxon>
        <taxon>Viridiplantae</taxon>
        <taxon>Streptophyta</taxon>
        <taxon>Embryophyta</taxon>
        <taxon>Tracheophyta</taxon>
        <taxon>Spermatophyta</taxon>
        <taxon>Magnoliopsida</taxon>
        <taxon>eudicotyledons</taxon>
        <taxon>Gunneridae</taxon>
        <taxon>Pentapetalae</taxon>
        <taxon>asterids</taxon>
        <taxon>lamiids</taxon>
        <taxon>Solanales</taxon>
        <taxon>Convolvulaceae</taxon>
        <taxon>Cuscuteae</taxon>
        <taxon>Cuscuta</taxon>
        <taxon>Cuscuta subgen. Cuscuta</taxon>
    </lineage>
</organism>
<feature type="domain" description="F-box associated beta-propeller type 1" evidence="2">
    <location>
        <begin position="107"/>
        <end position="391"/>
    </location>
</feature>
<evidence type="ECO:0000313" key="3">
    <source>
        <dbReference type="EMBL" id="CAH9118406.1"/>
    </source>
</evidence>
<reference evidence="3" key="1">
    <citation type="submission" date="2022-07" db="EMBL/GenBank/DDBJ databases">
        <authorList>
            <person name="Macas J."/>
            <person name="Novak P."/>
            <person name="Neumann P."/>
        </authorList>
    </citation>
    <scope>NUCLEOTIDE SEQUENCE</scope>
</reference>
<comment type="caution">
    <text evidence="3">The sequence shown here is derived from an EMBL/GenBank/DDBJ whole genome shotgun (WGS) entry which is preliminary data.</text>
</comment>
<dbReference type="Pfam" id="PF07734">
    <property type="entry name" value="FBA_1"/>
    <property type="match status" value="1"/>
</dbReference>
<name>A0AAV0E710_9ASTE</name>
<dbReference type="PANTHER" id="PTHR31672">
    <property type="entry name" value="BNACNNG10540D PROTEIN"/>
    <property type="match status" value="1"/>
</dbReference>
<dbReference type="Proteomes" id="UP001152523">
    <property type="component" value="Unassembled WGS sequence"/>
</dbReference>
<proteinExistence type="predicted"/>
<dbReference type="EMBL" id="CAMAPF010000867">
    <property type="protein sequence ID" value="CAH9118406.1"/>
    <property type="molecule type" value="Genomic_DNA"/>
</dbReference>
<keyword evidence="5" id="KW-1185">Reference proteome</keyword>
<evidence type="ECO:0008006" key="6">
    <source>
        <dbReference type="Google" id="ProtNLM"/>
    </source>
</evidence>
<dbReference type="Pfam" id="PF00646">
    <property type="entry name" value="F-box"/>
    <property type="match status" value="1"/>
</dbReference>
<dbReference type="InterPro" id="IPR006527">
    <property type="entry name" value="F-box-assoc_dom_typ1"/>
</dbReference>
<dbReference type="PANTHER" id="PTHR31672:SF13">
    <property type="entry name" value="F-BOX PROTEIN CPR30-LIKE"/>
    <property type="match status" value="1"/>
</dbReference>
<evidence type="ECO:0000259" key="1">
    <source>
        <dbReference type="Pfam" id="PF00646"/>
    </source>
</evidence>
<dbReference type="AlphaFoldDB" id="A0AAV0E710"/>
<evidence type="ECO:0000313" key="5">
    <source>
        <dbReference type="Proteomes" id="UP001152523"/>
    </source>
</evidence>
<protein>
    <recommendedName>
        <fullName evidence="6">F-box domain-containing protein</fullName>
    </recommendedName>
</protein>
<dbReference type="EMBL" id="CAMAPF010000979">
    <property type="protein sequence ID" value="CAH9133930.1"/>
    <property type="molecule type" value="Genomic_DNA"/>
</dbReference>
<dbReference type="SUPFAM" id="SSF81383">
    <property type="entry name" value="F-box domain"/>
    <property type="match status" value="1"/>
</dbReference>
<feature type="domain" description="F-box" evidence="1">
    <location>
        <begin position="17"/>
        <end position="45"/>
    </location>
</feature>
<gene>
    <name evidence="3" type="ORF">CEPIT_LOCUS22267</name>
    <name evidence="4" type="ORF">CEPIT_LOCUS33325</name>
</gene>
<evidence type="ECO:0000259" key="2">
    <source>
        <dbReference type="Pfam" id="PF07734"/>
    </source>
</evidence>
<evidence type="ECO:0000313" key="4">
    <source>
        <dbReference type="EMBL" id="CAH9133930.1"/>
    </source>
</evidence>
<dbReference type="InterPro" id="IPR036047">
    <property type="entry name" value="F-box-like_dom_sf"/>
</dbReference>
<dbReference type="InterPro" id="IPR001810">
    <property type="entry name" value="F-box_dom"/>
</dbReference>
<sequence>MARIFSGPALRRQIITPPEINRDIFLRLPPKSLLRSQFVCEEWRSQRTHVRKLRLLVVQVHHLIISWRREKGTSLTVRSINHDLVPFSRLQPTSSLGEPLLFPKGKYLNYEESWPSPLCSCNGLLLLRAGTNFLLWNPLSGWGRGRHVLHHSDLDRDYSVLAGMSYDASTDDYKVVLLLRHSSADYGYGGRFVEFASVRTKMWRPVTFPYNLRTAEDGVSFRNRLHWLVSDVKRLRDFEHDDGHEDFANHCPFEGWVWEDFSECNKIAYFDPVDDEFKTLPCPSPCNPEEEDSIVGLGIINDCLCMARRDNKNQTIEVLIMREYGKGESWFRLFHIYRSIFEGGDHFYGLTFFSPEESAKVLFIVRGYHNETAYVYDPVAGEDKQVMKEDLAPNSSGDDTLAWYMFLC</sequence>
<dbReference type="InterPro" id="IPR050796">
    <property type="entry name" value="SCF_F-box_component"/>
</dbReference>
<accession>A0AAV0E710</accession>